<accession>A0ABU5SYV4</accession>
<organism evidence="2 3">
    <name type="scientific">Cyanobium gracile UHCC 0281</name>
    <dbReference type="NCBI Taxonomy" id="3110309"/>
    <lineage>
        <taxon>Bacteria</taxon>
        <taxon>Bacillati</taxon>
        <taxon>Cyanobacteriota</taxon>
        <taxon>Cyanophyceae</taxon>
        <taxon>Synechococcales</taxon>
        <taxon>Prochlorococcaceae</taxon>
        <taxon>Cyanobium</taxon>
    </lineage>
</organism>
<dbReference type="EMBL" id="JAYGHY010000056">
    <property type="protein sequence ID" value="MEA5443583.1"/>
    <property type="molecule type" value="Genomic_DNA"/>
</dbReference>
<feature type="transmembrane region" description="Helical" evidence="1">
    <location>
        <begin position="160"/>
        <end position="178"/>
    </location>
</feature>
<keyword evidence="1" id="KW-0812">Transmembrane</keyword>
<keyword evidence="1" id="KW-1133">Transmembrane helix</keyword>
<evidence type="ECO:0000313" key="2">
    <source>
        <dbReference type="EMBL" id="MEA5443583.1"/>
    </source>
</evidence>
<keyword evidence="1" id="KW-0472">Membrane</keyword>
<keyword evidence="3" id="KW-1185">Reference proteome</keyword>
<protein>
    <submittedName>
        <fullName evidence="2">Uncharacterized protein</fullName>
    </submittedName>
</protein>
<dbReference type="InterPro" id="IPR038762">
    <property type="entry name" value="ABM_predict"/>
</dbReference>
<feature type="transmembrane region" description="Helical" evidence="1">
    <location>
        <begin position="129"/>
        <end position="148"/>
    </location>
</feature>
<evidence type="ECO:0000256" key="1">
    <source>
        <dbReference type="SAM" id="Phobius"/>
    </source>
</evidence>
<evidence type="ECO:0000313" key="3">
    <source>
        <dbReference type="Proteomes" id="UP001302329"/>
    </source>
</evidence>
<dbReference type="RefSeq" id="WP_323357567.1">
    <property type="nucleotide sequence ID" value="NZ_JAYGHY010000056.1"/>
</dbReference>
<sequence>MPASPAHSSETAPPFTHRFLHRVEPAGLAAFLAMEDRLMAAARRHPGFVAETAPAPLGREPHAGRLLYASELSFTTPGAFMGWMDCQERRDLLSAAERGGYRYEGRSDWEGYARWLGEADRAAVPVWKVNLLVLVVLYPTVAVLRVLLRPLPLDAPTGLLLGNVCTVALTGWWLVPWVSRRCQPWLEGTGSQRGDRLTLAAILASLVLMLQLFRALPATSA</sequence>
<feature type="transmembrane region" description="Helical" evidence="1">
    <location>
        <begin position="199"/>
        <end position="216"/>
    </location>
</feature>
<gene>
    <name evidence="2" type="ORF">VB739_13560</name>
</gene>
<dbReference type="PANTHER" id="PTHR40057:SF1">
    <property type="entry name" value="SLR1162 PROTEIN"/>
    <property type="match status" value="1"/>
</dbReference>
<name>A0ABU5SYV4_9CYAN</name>
<comment type="caution">
    <text evidence="2">The sequence shown here is derived from an EMBL/GenBank/DDBJ whole genome shotgun (WGS) entry which is preliminary data.</text>
</comment>
<dbReference type="Proteomes" id="UP001302329">
    <property type="component" value="Unassembled WGS sequence"/>
</dbReference>
<dbReference type="SUPFAM" id="SSF54909">
    <property type="entry name" value="Dimeric alpha+beta barrel"/>
    <property type="match status" value="1"/>
</dbReference>
<proteinExistence type="predicted"/>
<dbReference type="PANTHER" id="PTHR40057">
    <property type="entry name" value="SLR1162 PROTEIN"/>
    <property type="match status" value="1"/>
</dbReference>
<reference evidence="2 3" key="1">
    <citation type="submission" date="2023-12" db="EMBL/GenBank/DDBJ databases">
        <title>Baltic Sea Cyanobacteria.</title>
        <authorList>
            <person name="Delbaje E."/>
            <person name="Fewer D.P."/>
            <person name="Shishido T.K."/>
        </authorList>
    </citation>
    <scope>NUCLEOTIDE SEQUENCE [LARGE SCALE GENOMIC DNA]</scope>
    <source>
        <strain evidence="2 3">UHCC 0281</strain>
    </source>
</reference>
<dbReference type="InterPro" id="IPR011008">
    <property type="entry name" value="Dimeric_a/b-barrel"/>
</dbReference>